<evidence type="ECO:0000313" key="2">
    <source>
        <dbReference type="EMBL" id="KAK3215415.1"/>
    </source>
</evidence>
<protein>
    <recommendedName>
        <fullName evidence="1">Azaphilone pigments biosynthesis cluster protein L N-terminal domain-containing protein</fullName>
    </recommendedName>
</protein>
<organism evidence="2 3">
    <name type="scientific">Pseudopithomyces chartarum</name>
    <dbReference type="NCBI Taxonomy" id="1892770"/>
    <lineage>
        <taxon>Eukaryota</taxon>
        <taxon>Fungi</taxon>
        <taxon>Dikarya</taxon>
        <taxon>Ascomycota</taxon>
        <taxon>Pezizomycotina</taxon>
        <taxon>Dothideomycetes</taxon>
        <taxon>Pleosporomycetidae</taxon>
        <taxon>Pleosporales</taxon>
        <taxon>Massarineae</taxon>
        <taxon>Didymosphaeriaceae</taxon>
        <taxon>Pseudopithomyces</taxon>
    </lineage>
</organism>
<reference evidence="2 3" key="1">
    <citation type="submission" date="2021-02" db="EMBL/GenBank/DDBJ databases">
        <title>Genome assembly of Pseudopithomyces chartarum.</title>
        <authorList>
            <person name="Jauregui R."/>
            <person name="Singh J."/>
            <person name="Voisey C."/>
        </authorList>
    </citation>
    <scope>NUCLEOTIDE SEQUENCE [LARGE SCALE GENOMIC DNA]</scope>
    <source>
        <strain evidence="2 3">AGR01</strain>
    </source>
</reference>
<sequence length="282" mass="31073">MVEPLSITAGIVGISVAAIAGTRKLYKTLEKITNAPVTIQKLRQDVKQTLDALESIKIIENPDWDRLGPAVTRPFKDTIQKCAASCELFEEEIIRWTRKSPDGMLAMKSKTKINIGGFKHHQIEAMTKELQSCKLSSIHAISVMNLYLGLHQYRSNEVQQGPASIDAASRDVSVPISSAISLTDDDLAETDRALTYIRERNIGEQEEEEFDDWQNAIGQIEQERDVLACSRRLLEELLSSAKAENIPAPTQSSSGDVHVGSASYSNVAHTIHGGTFHFGGQN</sequence>
<accession>A0AAN6M551</accession>
<feature type="domain" description="Azaphilone pigments biosynthesis cluster protein L N-terminal" evidence="1">
    <location>
        <begin position="3"/>
        <end position="136"/>
    </location>
</feature>
<evidence type="ECO:0000259" key="1">
    <source>
        <dbReference type="Pfam" id="PF17111"/>
    </source>
</evidence>
<proteinExistence type="predicted"/>
<name>A0AAN6M551_9PLEO</name>
<keyword evidence="3" id="KW-1185">Reference proteome</keyword>
<dbReference type="InterPro" id="IPR031348">
    <property type="entry name" value="PigL_N"/>
</dbReference>
<evidence type="ECO:0000313" key="3">
    <source>
        <dbReference type="Proteomes" id="UP001280581"/>
    </source>
</evidence>
<dbReference type="Pfam" id="PF17111">
    <property type="entry name" value="PigL_N"/>
    <property type="match status" value="1"/>
</dbReference>
<dbReference type="AlphaFoldDB" id="A0AAN6M551"/>
<comment type="caution">
    <text evidence="2">The sequence shown here is derived from an EMBL/GenBank/DDBJ whole genome shotgun (WGS) entry which is preliminary data.</text>
</comment>
<dbReference type="Proteomes" id="UP001280581">
    <property type="component" value="Unassembled WGS sequence"/>
</dbReference>
<gene>
    <name evidence="2" type="ORF">GRF29_19g3191972</name>
</gene>
<dbReference type="EMBL" id="WVTA01000003">
    <property type="protein sequence ID" value="KAK3215415.1"/>
    <property type="molecule type" value="Genomic_DNA"/>
</dbReference>